<protein>
    <recommendedName>
        <fullName evidence="2">Tyr recombinase domain-containing protein</fullName>
    </recommendedName>
</protein>
<dbReference type="PROSITE" id="PS51898">
    <property type="entry name" value="TYR_RECOMBINASE"/>
    <property type="match status" value="1"/>
</dbReference>
<dbReference type="Gene3D" id="1.10.443.10">
    <property type="entry name" value="Intergrase catalytic core"/>
    <property type="match status" value="1"/>
</dbReference>
<feature type="domain" description="Tyr recombinase" evidence="2">
    <location>
        <begin position="1"/>
        <end position="67"/>
    </location>
</feature>
<dbReference type="EMBL" id="BMPN01000012">
    <property type="protein sequence ID" value="GGJ76505.1"/>
    <property type="molecule type" value="Genomic_DNA"/>
</dbReference>
<keyword evidence="4" id="KW-1185">Reference proteome</keyword>
<comment type="caution">
    <text evidence="3">The sequence shown here is derived from an EMBL/GenBank/DDBJ whole genome shotgun (WGS) entry which is preliminary data.</text>
</comment>
<organism evidence="3 4">
    <name type="scientific">Virgibacillus kapii</name>
    <dbReference type="NCBI Taxonomy" id="1638645"/>
    <lineage>
        <taxon>Bacteria</taxon>
        <taxon>Bacillati</taxon>
        <taxon>Bacillota</taxon>
        <taxon>Bacilli</taxon>
        <taxon>Bacillales</taxon>
        <taxon>Bacillaceae</taxon>
        <taxon>Virgibacillus</taxon>
    </lineage>
</organism>
<name>A0ABQ2DWY8_9BACI</name>
<reference evidence="4" key="1">
    <citation type="journal article" date="2019" name="Int. J. Syst. Evol. Microbiol.">
        <title>The Global Catalogue of Microorganisms (GCM) 10K type strain sequencing project: providing services to taxonomists for standard genome sequencing and annotation.</title>
        <authorList>
            <consortium name="The Broad Institute Genomics Platform"/>
            <consortium name="The Broad Institute Genome Sequencing Center for Infectious Disease"/>
            <person name="Wu L."/>
            <person name="Ma J."/>
        </authorList>
    </citation>
    <scope>NUCLEOTIDE SEQUENCE [LARGE SCALE GENOMIC DNA]</scope>
    <source>
        <strain evidence="4">JCM 30071</strain>
    </source>
</reference>
<evidence type="ECO:0000259" key="2">
    <source>
        <dbReference type="PROSITE" id="PS51898"/>
    </source>
</evidence>
<evidence type="ECO:0000313" key="3">
    <source>
        <dbReference type="EMBL" id="GGJ76505.1"/>
    </source>
</evidence>
<gene>
    <name evidence="3" type="ORF">GCM10007111_42640</name>
</gene>
<sequence length="80" mass="9256">MSRIFKIAKLNLNLTPHSLRHTHTSLLSEAGVSIERIMERLGHSNDEITKQIYLHITDAVRKRDSEMFGNLMKNVLKIDK</sequence>
<keyword evidence="1" id="KW-0233">DNA recombination</keyword>
<proteinExistence type="predicted"/>
<dbReference type="InterPro" id="IPR011010">
    <property type="entry name" value="DNA_brk_join_enz"/>
</dbReference>
<dbReference type="Proteomes" id="UP000634435">
    <property type="component" value="Unassembled WGS sequence"/>
</dbReference>
<evidence type="ECO:0000313" key="4">
    <source>
        <dbReference type="Proteomes" id="UP000634435"/>
    </source>
</evidence>
<dbReference type="Pfam" id="PF00589">
    <property type="entry name" value="Phage_integrase"/>
    <property type="match status" value="1"/>
</dbReference>
<dbReference type="SUPFAM" id="SSF56349">
    <property type="entry name" value="DNA breaking-rejoining enzymes"/>
    <property type="match status" value="1"/>
</dbReference>
<dbReference type="InterPro" id="IPR013762">
    <property type="entry name" value="Integrase-like_cat_sf"/>
</dbReference>
<accession>A0ABQ2DWY8</accession>
<dbReference type="InterPro" id="IPR002104">
    <property type="entry name" value="Integrase_catalytic"/>
</dbReference>
<evidence type="ECO:0000256" key="1">
    <source>
        <dbReference type="ARBA" id="ARBA00023172"/>
    </source>
</evidence>